<dbReference type="GO" id="GO:0006086">
    <property type="term" value="P:pyruvate decarboxylation to acetyl-CoA"/>
    <property type="evidence" value="ECO:0007669"/>
    <property type="project" value="InterPro"/>
</dbReference>
<evidence type="ECO:0000256" key="5">
    <source>
        <dbReference type="ARBA" id="ARBA00023128"/>
    </source>
</evidence>
<gene>
    <name evidence="9" type="ORF">EVEC_LOCUS11405</name>
</gene>
<dbReference type="EC" id="1.2.4.1" evidence="7"/>
<keyword evidence="6 7" id="KW-0670">Pyruvate</keyword>
<dbReference type="SUPFAM" id="SSF52922">
    <property type="entry name" value="TK C-terminal domain-like"/>
    <property type="match status" value="1"/>
</dbReference>
<dbReference type="GO" id="GO:0005739">
    <property type="term" value="C:mitochondrion"/>
    <property type="evidence" value="ECO:0007669"/>
    <property type="project" value="UniProtKB-SubCell"/>
</dbReference>
<dbReference type="Gene3D" id="3.40.50.920">
    <property type="match status" value="1"/>
</dbReference>
<dbReference type="AlphaFoldDB" id="A0A0N4VMK9"/>
<evidence type="ECO:0000313" key="11">
    <source>
        <dbReference type="WBParaSite" id="EVEC_0001216701-mRNA-1"/>
    </source>
</evidence>
<dbReference type="WBParaSite" id="EVEC_0001216701-mRNA-1">
    <property type="protein sequence ID" value="EVEC_0001216701-mRNA-1"/>
    <property type="gene ID" value="EVEC_0001216701"/>
</dbReference>
<dbReference type="Pfam" id="PF02779">
    <property type="entry name" value="Transket_pyr"/>
    <property type="match status" value="1"/>
</dbReference>
<evidence type="ECO:0000259" key="8">
    <source>
        <dbReference type="SMART" id="SM00861"/>
    </source>
</evidence>
<evidence type="ECO:0000256" key="6">
    <source>
        <dbReference type="ARBA" id="ARBA00023317"/>
    </source>
</evidence>
<comment type="subcellular location">
    <subcellularLocation>
        <location evidence="2">Mitochondrion</location>
    </subcellularLocation>
</comment>
<keyword evidence="10" id="KW-1185">Reference proteome</keyword>
<evidence type="ECO:0000256" key="7">
    <source>
        <dbReference type="RuleBase" id="RU364074"/>
    </source>
</evidence>
<dbReference type="Proteomes" id="UP000274131">
    <property type="component" value="Unassembled WGS sequence"/>
</dbReference>
<evidence type="ECO:0000313" key="9">
    <source>
        <dbReference type="EMBL" id="VDD96654.1"/>
    </source>
</evidence>
<dbReference type="InterPro" id="IPR029061">
    <property type="entry name" value="THDP-binding"/>
</dbReference>
<dbReference type="SUPFAM" id="SSF52518">
    <property type="entry name" value="Thiamin diphosphate-binding fold (THDP-binding)"/>
    <property type="match status" value="1"/>
</dbReference>
<evidence type="ECO:0000256" key="4">
    <source>
        <dbReference type="ARBA" id="ARBA00023052"/>
    </source>
</evidence>
<comment type="catalytic activity">
    <reaction evidence="7">
        <text>N(6)-[(R)-lipoyl]-L-lysyl-[protein] + pyruvate + H(+) = N(6)-[(R)-S(8)-acetyldihydrolipoyl]-L-lysyl-[protein] + CO2</text>
        <dbReference type="Rhea" id="RHEA:19189"/>
        <dbReference type="Rhea" id="RHEA-COMP:10474"/>
        <dbReference type="Rhea" id="RHEA-COMP:10478"/>
        <dbReference type="ChEBI" id="CHEBI:15361"/>
        <dbReference type="ChEBI" id="CHEBI:15378"/>
        <dbReference type="ChEBI" id="CHEBI:16526"/>
        <dbReference type="ChEBI" id="CHEBI:83099"/>
        <dbReference type="ChEBI" id="CHEBI:83111"/>
        <dbReference type="EC" id="1.2.4.1"/>
    </reaction>
</comment>
<dbReference type="Pfam" id="PF02780">
    <property type="entry name" value="Transketolase_C"/>
    <property type="match status" value="1"/>
</dbReference>
<keyword evidence="5" id="KW-0496">Mitochondrion</keyword>
<feature type="domain" description="Transketolase-like pyrimidine-binding" evidence="8">
    <location>
        <begin position="38"/>
        <end position="177"/>
    </location>
</feature>
<protein>
    <recommendedName>
        <fullName evidence="7">Pyruvate dehydrogenase E1 component subunit beta</fullName>
        <ecNumber evidence="7">1.2.4.1</ecNumber>
    </recommendedName>
</protein>
<dbReference type="PANTHER" id="PTHR11624:SF96">
    <property type="entry name" value="PYRUVATE DEHYDROGENASE E1 COMPONENT SUBUNIT BETA, MITOCHONDRIAL"/>
    <property type="match status" value="1"/>
</dbReference>
<dbReference type="GO" id="GO:0004739">
    <property type="term" value="F:pyruvate dehydrogenase (acetyl-transferring) activity"/>
    <property type="evidence" value="ECO:0007669"/>
    <property type="project" value="UniProtKB-UniRule"/>
</dbReference>
<dbReference type="CDD" id="cd07036">
    <property type="entry name" value="TPP_PYR_E1-PDHc-beta_like"/>
    <property type="match status" value="1"/>
</dbReference>
<dbReference type="STRING" id="51028.A0A0N4VMK9"/>
<evidence type="ECO:0000256" key="2">
    <source>
        <dbReference type="ARBA" id="ARBA00004173"/>
    </source>
</evidence>
<keyword evidence="4 7" id="KW-0786">Thiamine pyrophosphate</keyword>
<dbReference type="Gene3D" id="3.40.50.970">
    <property type="match status" value="2"/>
</dbReference>
<dbReference type="InterPro" id="IPR009014">
    <property type="entry name" value="Transketo_C/PFOR_II"/>
</dbReference>
<reference evidence="9 10" key="2">
    <citation type="submission" date="2018-10" db="EMBL/GenBank/DDBJ databases">
        <authorList>
            <consortium name="Pathogen Informatics"/>
        </authorList>
    </citation>
    <scope>NUCLEOTIDE SEQUENCE [LARGE SCALE GENOMIC DNA]</scope>
</reference>
<comment type="function">
    <text evidence="7">The pyruvate dehydrogenase complex catalyzes the overall conversion of pyruvate to acetyl-CoA and CO2.</text>
</comment>
<organism evidence="11">
    <name type="scientific">Enterobius vermicularis</name>
    <name type="common">Human pinworm</name>
    <dbReference type="NCBI Taxonomy" id="51028"/>
    <lineage>
        <taxon>Eukaryota</taxon>
        <taxon>Metazoa</taxon>
        <taxon>Ecdysozoa</taxon>
        <taxon>Nematoda</taxon>
        <taxon>Chromadorea</taxon>
        <taxon>Rhabditida</taxon>
        <taxon>Spirurina</taxon>
        <taxon>Oxyuridomorpha</taxon>
        <taxon>Oxyuroidea</taxon>
        <taxon>Oxyuridae</taxon>
        <taxon>Enterobius</taxon>
    </lineage>
</organism>
<evidence type="ECO:0000256" key="1">
    <source>
        <dbReference type="ARBA" id="ARBA00001964"/>
    </source>
</evidence>
<dbReference type="InterPro" id="IPR005475">
    <property type="entry name" value="Transketolase-like_Pyr-bd"/>
</dbReference>
<keyword evidence="3 7" id="KW-0560">Oxidoreductase</keyword>
<dbReference type="InterPro" id="IPR033248">
    <property type="entry name" value="Transketolase_C"/>
</dbReference>
<dbReference type="FunFam" id="3.40.50.920:FF:000001">
    <property type="entry name" value="Pyruvate dehydrogenase E1 beta subunit"/>
    <property type="match status" value="1"/>
</dbReference>
<proteinExistence type="predicted"/>
<sequence length="328" mass="35846">MIIGKIGISRLMRFFKRCRLSCLTYSTAAASSSGTGSINVREALNQALVEEMERDERVFIIGEEVAEYDGAYKVTKGLFTKFGGNRVVDTPISEMGFTGLAIGAAMAGLRPICEFMTFNFAMQSIDQIINSAAKTCYMSSGKVVAPYSAEDAKGLLKAAIRDDNPVVVLEHELLYGRSFEVSPEVLSKDFLISIGEAKIEKKGSSITVVGYSKSLDLILDAADRLKESGIDVEVINLRSLRPLDLDTVITSLKKTHHLVLVEYGWPFCSIGSEISAEVIESAFDELDAPIYRVTGVDVPMPYAKHLEEAALPTVDDVISTIKKSLHIK</sequence>
<dbReference type="EMBL" id="UXUI01011994">
    <property type="protein sequence ID" value="VDD96654.1"/>
    <property type="molecule type" value="Genomic_DNA"/>
</dbReference>
<evidence type="ECO:0000256" key="3">
    <source>
        <dbReference type="ARBA" id="ARBA00023002"/>
    </source>
</evidence>
<accession>A0A0N4VMK9</accession>
<name>A0A0N4VMK9_ENTVE</name>
<comment type="cofactor">
    <cofactor evidence="1 7">
        <name>thiamine diphosphate</name>
        <dbReference type="ChEBI" id="CHEBI:58937"/>
    </cofactor>
</comment>
<dbReference type="OrthoDB" id="10266385at2759"/>
<dbReference type="SMART" id="SM00861">
    <property type="entry name" value="Transket_pyr"/>
    <property type="match status" value="1"/>
</dbReference>
<dbReference type="InterPro" id="IPR027110">
    <property type="entry name" value="PDHB_mito-type"/>
</dbReference>
<evidence type="ECO:0000313" key="10">
    <source>
        <dbReference type="Proteomes" id="UP000274131"/>
    </source>
</evidence>
<dbReference type="PANTHER" id="PTHR11624">
    <property type="entry name" value="DEHYDROGENASE RELATED"/>
    <property type="match status" value="1"/>
</dbReference>
<reference evidence="11" key="1">
    <citation type="submission" date="2017-02" db="UniProtKB">
        <authorList>
            <consortium name="WormBaseParasite"/>
        </authorList>
    </citation>
    <scope>IDENTIFICATION</scope>
</reference>